<proteinExistence type="predicted"/>
<dbReference type="AlphaFoldDB" id="B3E0B6"/>
<sequence length="31" mass="3616">MNRAKGFEERKQSEKFEEDKIAEGETLKDDG</sequence>
<dbReference type="EMBL" id="CP000975">
    <property type="protein sequence ID" value="ACD84345.1"/>
    <property type="molecule type" value="Genomic_DNA"/>
</dbReference>
<protein>
    <submittedName>
        <fullName evidence="2">Uncharacterized protein</fullName>
    </submittedName>
</protein>
<feature type="region of interest" description="Disordered" evidence="1">
    <location>
        <begin position="1"/>
        <end position="31"/>
    </location>
</feature>
<dbReference type="Proteomes" id="UP000009149">
    <property type="component" value="Chromosome"/>
</dbReference>
<accession>B3E0B6</accession>
<gene>
    <name evidence="2" type="ordered locus">Minf_2291</name>
</gene>
<reference evidence="2 3" key="1">
    <citation type="journal article" date="2008" name="Biol. Direct">
        <title>Complete genome sequence of the extremely acidophilic methanotroph isolate V4, Methylacidiphilum infernorum, a representative of the bacterial phylum Verrucomicrobia.</title>
        <authorList>
            <person name="Hou S."/>
            <person name="Makarova K.S."/>
            <person name="Saw J.H."/>
            <person name="Senin P."/>
            <person name="Ly B.V."/>
            <person name="Zhou Z."/>
            <person name="Ren Y."/>
            <person name="Wang J."/>
            <person name="Galperin M.Y."/>
            <person name="Omelchenko M.V."/>
            <person name="Wolf Y.I."/>
            <person name="Yutin N."/>
            <person name="Koonin E.V."/>
            <person name="Stott M.B."/>
            <person name="Mountain B.W."/>
            <person name="Crowe M.A."/>
            <person name="Smirnova A.V."/>
            <person name="Dunfield P.F."/>
            <person name="Feng L."/>
            <person name="Wang L."/>
            <person name="Alam M."/>
        </authorList>
    </citation>
    <scope>NUCLEOTIDE SEQUENCE [LARGE SCALE GENOMIC DNA]</scope>
    <source>
        <strain evidence="3">Isolate V4</strain>
    </source>
</reference>
<dbReference type="STRING" id="481448.Minf_2291"/>
<evidence type="ECO:0000313" key="3">
    <source>
        <dbReference type="Proteomes" id="UP000009149"/>
    </source>
</evidence>
<evidence type="ECO:0000256" key="1">
    <source>
        <dbReference type="SAM" id="MobiDB-lite"/>
    </source>
</evidence>
<organism evidence="2 3">
    <name type="scientific">Methylacidiphilum infernorum (isolate V4)</name>
    <name type="common">Methylokorus infernorum (strain V4)</name>
    <dbReference type="NCBI Taxonomy" id="481448"/>
    <lineage>
        <taxon>Bacteria</taxon>
        <taxon>Pseudomonadati</taxon>
        <taxon>Verrucomicrobiota</taxon>
        <taxon>Methylacidiphilae</taxon>
        <taxon>Methylacidiphilales</taxon>
        <taxon>Methylacidiphilaceae</taxon>
        <taxon>Methylacidiphilum (ex Ratnadevi et al. 2023)</taxon>
    </lineage>
</organism>
<evidence type="ECO:0000313" key="2">
    <source>
        <dbReference type="EMBL" id="ACD84345.1"/>
    </source>
</evidence>
<dbReference type="KEGG" id="min:Minf_2291"/>
<name>B3E0B6_METI4</name>
<dbReference type="HOGENOM" id="CLU_3397402_0_0_0"/>